<feature type="transmembrane region" description="Helical" evidence="7">
    <location>
        <begin position="106"/>
        <end position="125"/>
    </location>
</feature>
<evidence type="ECO:0000256" key="6">
    <source>
        <dbReference type="ARBA" id="ARBA00023136"/>
    </source>
</evidence>
<gene>
    <name evidence="8" type="ORF">BN1224_DC9_CL_00350</name>
</gene>
<evidence type="ECO:0000256" key="5">
    <source>
        <dbReference type="ARBA" id="ARBA00022989"/>
    </source>
</evidence>
<dbReference type="Pfam" id="PF01914">
    <property type="entry name" value="MarC"/>
    <property type="match status" value="1"/>
</dbReference>
<reference evidence="8" key="1">
    <citation type="submission" date="2015-05" db="EMBL/GenBank/DDBJ databases">
        <authorList>
            <person name="Rattei Thomas"/>
        </authorList>
    </citation>
    <scope>NUCLEOTIDE SEQUENCE</scope>
    <source>
        <strain evidence="8">DC9</strain>
    </source>
</reference>
<keyword evidence="6 7" id="KW-0472">Membrane</keyword>
<keyword evidence="4 7" id="KW-0812">Transmembrane</keyword>
<dbReference type="EMBL" id="LN847065">
    <property type="protein sequence ID" value="CRI43151.1"/>
    <property type="molecule type" value="Genomic_DNA"/>
</dbReference>
<feature type="transmembrane region" description="Helical" evidence="7">
    <location>
        <begin position="137"/>
        <end position="162"/>
    </location>
</feature>
<protein>
    <recommendedName>
        <fullName evidence="7">UPF0056 inner membrane protein</fullName>
    </recommendedName>
</protein>
<keyword evidence="3" id="KW-1003">Cell membrane</keyword>
<dbReference type="GO" id="GO:0005886">
    <property type="term" value="C:plasma membrane"/>
    <property type="evidence" value="ECO:0007669"/>
    <property type="project" value="UniProtKB-SubCell"/>
</dbReference>
<sequence>MLTLLNLSLLFYVLFDSPGSIPVFVALLKNFSRKKQQRVILRECLFALGALILFVTFGRSFFQFLDISLYAFQIIGGFLLFTVSIKMMLAPMPEKAKDDTSKTEPIFFPLAFPVITGPAVITALLSYMEEGIYSREIIFTAMIIAWAFSLFTLLCSSFFDRLFGNFGLLALERLFGIALLLMSVNLMLKGISIAFNIGFYIG</sequence>
<evidence type="ECO:0000256" key="1">
    <source>
        <dbReference type="ARBA" id="ARBA00004651"/>
    </source>
</evidence>
<dbReference type="PANTHER" id="PTHR33508">
    <property type="entry name" value="UPF0056 MEMBRANE PROTEIN YHCE"/>
    <property type="match status" value="1"/>
</dbReference>
<feature type="transmembrane region" description="Helical" evidence="7">
    <location>
        <begin position="67"/>
        <end position="85"/>
    </location>
</feature>
<evidence type="ECO:0000256" key="2">
    <source>
        <dbReference type="ARBA" id="ARBA00009784"/>
    </source>
</evidence>
<dbReference type="NCBIfam" id="TIGR00427">
    <property type="entry name" value="NAAT family transporter"/>
    <property type="match status" value="1"/>
</dbReference>
<dbReference type="AlphaFoldDB" id="A0A0F7WUC0"/>
<dbReference type="InterPro" id="IPR002771">
    <property type="entry name" value="Multi_antbiot-R_MarC"/>
</dbReference>
<evidence type="ECO:0000256" key="4">
    <source>
        <dbReference type="ARBA" id="ARBA00022692"/>
    </source>
</evidence>
<feature type="transmembrane region" description="Helical" evidence="7">
    <location>
        <begin position="174"/>
        <end position="201"/>
    </location>
</feature>
<dbReference type="PANTHER" id="PTHR33508:SF1">
    <property type="entry name" value="UPF0056 MEMBRANE PROTEIN YHCE"/>
    <property type="match status" value="1"/>
</dbReference>
<accession>A0A0F7WUC0</accession>
<comment type="similarity">
    <text evidence="2 7">Belongs to the UPF0056 (MarC) family.</text>
</comment>
<comment type="subcellular location">
    <subcellularLocation>
        <location evidence="7">Cell inner membrane</location>
        <topology evidence="7">Multi-pass membrane protein</topology>
    </subcellularLocation>
    <subcellularLocation>
        <location evidence="1">Cell membrane</location>
        <topology evidence="1">Multi-pass membrane protein</topology>
    </subcellularLocation>
</comment>
<evidence type="ECO:0000256" key="7">
    <source>
        <dbReference type="RuleBase" id="RU362048"/>
    </source>
</evidence>
<organism evidence="8">
    <name type="scientific">Chlamydia pneumoniae</name>
    <name type="common">Chlamydophila pneumoniae</name>
    <dbReference type="NCBI Taxonomy" id="83558"/>
    <lineage>
        <taxon>Bacteria</taxon>
        <taxon>Pseudomonadati</taxon>
        <taxon>Chlamydiota</taxon>
        <taxon>Chlamydiia</taxon>
        <taxon>Chlamydiales</taxon>
        <taxon>Chlamydiaceae</taxon>
        <taxon>Chlamydia/Chlamydophila group</taxon>
        <taxon>Chlamydia</taxon>
    </lineage>
</organism>
<evidence type="ECO:0000313" key="8">
    <source>
        <dbReference type="EMBL" id="CRI43151.1"/>
    </source>
</evidence>
<feature type="transmembrane region" description="Helical" evidence="7">
    <location>
        <begin position="6"/>
        <end position="28"/>
    </location>
</feature>
<proteinExistence type="inferred from homology"/>
<keyword evidence="5 7" id="KW-1133">Transmembrane helix</keyword>
<feature type="transmembrane region" description="Helical" evidence="7">
    <location>
        <begin position="40"/>
        <end position="61"/>
    </location>
</feature>
<evidence type="ECO:0000256" key="3">
    <source>
        <dbReference type="ARBA" id="ARBA00022475"/>
    </source>
</evidence>
<name>A0A0F7WUC0_CHLPN</name>